<comment type="caution">
    <text evidence="2">The sequence shown here is derived from an EMBL/GenBank/DDBJ whole genome shotgun (WGS) entry which is preliminary data.</text>
</comment>
<feature type="region of interest" description="Disordered" evidence="1">
    <location>
        <begin position="33"/>
        <end position="118"/>
    </location>
</feature>
<accession>A0A8J4YVH3</accession>
<evidence type="ECO:0000313" key="2">
    <source>
        <dbReference type="EMBL" id="KAG0729216.1"/>
    </source>
</evidence>
<dbReference type="AlphaFoldDB" id="A0A8J4YVH3"/>
<proteinExistence type="predicted"/>
<organism evidence="2 3">
    <name type="scientific">Chionoecetes opilio</name>
    <name type="common">Atlantic snow crab</name>
    <name type="synonym">Cancer opilio</name>
    <dbReference type="NCBI Taxonomy" id="41210"/>
    <lineage>
        <taxon>Eukaryota</taxon>
        <taxon>Metazoa</taxon>
        <taxon>Ecdysozoa</taxon>
        <taxon>Arthropoda</taxon>
        <taxon>Crustacea</taxon>
        <taxon>Multicrustacea</taxon>
        <taxon>Malacostraca</taxon>
        <taxon>Eumalacostraca</taxon>
        <taxon>Eucarida</taxon>
        <taxon>Decapoda</taxon>
        <taxon>Pleocyemata</taxon>
        <taxon>Brachyura</taxon>
        <taxon>Eubrachyura</taxon>
        <taxon>Majoidea</taxon>
        <taxon>Majidae</taxon>
        <taxon>Chionoecetes</taxon>
    </lineage>
</organism>
<feature type="compositionally biased region" description="Polar residues" evidence="1">
    <location>
        <begin position="132"/>
        <end position="141"/>
    </location>
</feature>
<reference evidence="2" key="1">
    <citation type="submission" date="2020-07" db="EMBL/GenBank/DDBJ databases">
        <title>The High-quality genome of the commercially important snow crab, Chionoecetes opilio.</title>
        <authorList>
            <person name="Jeong J.-H."/>
            <person name="Ryu S."/>
        </authorList>
    </citation>
    <scope>NUCLEOTIDE SEQUENCE</scope>
    <source>
        <strain evidence="2">MADBK_172401_WGS</strain>
        <tissue evidence="2">Digestive gland</tissue>
    </source>
</reference>
<dbReference type="Proteomes" id="UP000770661">
    <property type="component" value="Unassembled WGS sequence"/>
</dbReference>
<evidence type="ECO:0000256" key="1">
    <source>
        <dbReference type="SAM" id="MobiDB-lite"/>
    </source>
</evidence>
<name>A0A8J4YVH3_CHIOP</name>
<gene>
    <name evidence="2" type="ORF">GWK47_000338</name>
</gene>
<sequence length="153" mass="16166">MGPYLEYAALSWMSCAAQTSEAGQHQRRALRLGMLRPPNPPTHQPSSSRESSRSRNTGEVAAFCGIPQGTGGGSATRAGLDSPEVPTRSTRRCLPGGGEGGAALPRATRTNAPLGPRLPGVEHFFRPLSLNPEMNTQSNWQPIGGGTVEAHPR</sequence>
<protein>
    <submittedName>
        <fullName evidence="2">Uncharacterized protein</fullName>
    </submittedName>
</protein>
<evidence type="ECO:0000313" key="3">
    <source>
        <dbReference type="Proteomes" id="UP000770661"/>
    </source>
</evidence>
<keyword evidence="3" id="KW-1185">Reference proteome</keyword>
<dbReference type="EMBL" id="JACEEZ010001448">
    <property type="protein sequence ID" value="KAG0729216.1"/>
    <property type="molecule type" value="Genomic_DNA"/>
</dbReference>
<feature type="region of interest" description="Disordered" evidence="1">
    <location>
        <begin position="132"/>
        <end position="153"/>
    </location>
</feature>